<dbReference type="RefSeq" id="XP_013776850.1">
    <property type="nucleotide sequence ID" value="XM_013921396.2"/>
</dbReference>
<evidence type="ECO:0000313" key="11">
    <source>
        <dbReference type="RefSeq" id="XP_013776850.1"/>
    </source>
</evidence>
<reference evidence="11" key="1">
    <citation type="submission" date="2025-08" db="UniProtKB">
        <authorList>
            <consortium name="RefSeq"/>
        </authorList>
    </citation>
    <scope>IDENTIFICATION</scope>
    <source>
        <tissue evidence="11">Muscle</tissue>
    </source>
</reference>
<keyword evidence="7 9" id="KW-0472">Membrane</keyword>
<keyword evidence="10" id="KW-1185">Reference proteome</keyword>
<gene>
    <name evidence="11" type="primary">LOC106461558</name>
</gene>
<evidence type="ECO:0000256" key="6">
    <source>
        <dbReference type="ARBA" id="ARBA00023065"/>
    </source>
</evidence>
<evidence type="ECO:0000256" key="4">
    <source>
        <dbReference type="ARBA" id="ARBA00022692"/>
    </source>
</evidence>
<keyword evidence="5 9" id="KW-1133">Transmembrane helix</keyword>
<dbReference type="PANTHER" id="PTHR32261">
    <property type="entry name" value="CALCIUM HOMEOSTASIS MODULATOR PROTEIN"/>
    <property type="match status" value="1"/>
</dbReference>
<keyword evidence="6" id="KW-0406">Ion transport</keyword>
<sequence>MTNLITEVTELAKEYQVALINLMKIGTVFSGEAIFNEVFFECPCNQKEAKMYAIMLILGPAAAMFFIALLINKMSFRMAYGYCKRSEELQFECQTCCYYFVVIIIKALVGPAAWIFGTLLDGRYYPCIRLEQPCNRTSEEFKEYRGHSQFLAIVMLCVTVAVIYCVFMCRACCCGYSYNYRRLMEIYQEAEETAFEDKLNETAKQKAERNVNSFLNEHPTKRDWEMIARAPPLNCTLSEAANEPLSHLDNLIKQKYEARR</sequence>
<evidence type="ECO:0000256" key="7">
    <source>
        <dbReference type="ARBA" id="ARBA00023136"/>
    </source>
</evidence>
<evidence type="ECO:0000256" key="8">
    <source>
        <dbReference type="ARBA" id="ARBA00023303"/>
    </source>
</evidence>
<evidence type="ECO:0000256" key="2">
    <source>
        <dbReference type="ARBA" id="ARBA00008497"/>
    </source>
</evidence>
<dbReference type="Proteomes" id="UP000694941">
    <property type="component" value="Unplaced"/>
</dbReference>
<keyword evidence="4 9" id="KW-0812">Transmembrane</keyword>
<dbReference type="Pfam" id="PF14798">
    <property type="entry name" value="Ca_hom_mod"/>
    <property type="match status" value="2"/>
</dbReference>
<accession>A0ABM1B8B3</accession>
<keyword evidence="3" id="KW-0813">Transport</keyword>
<comment type="similarity">
    <text evidence="2">Belongs to the CALHM family.</text>
</comment>
<evidence type="ECO:0000256" key="5">
    <source>
        <dbReference type="ARBA" id="ARBA00022989"/>
    </source>
</evidence>
<organism evidence="10 11">
    <name type="scientific">Limulus polyphemus</name>
    <name type="common">Atlantic horseshoe crab</name>
    <dbReference type="NCBI Taxonomy" id="6850"/>
    <lineage>
        <taxon>Eukaryota</taxon>
        <taxon>Metazoa</taxon>
        <taxon>Ecdysozoa</taxon>
        <taxon>Arthropoda</taxon>
        <taxon>Chelicerata</taxon>
        <taxon>Merostomata</taxon>
        <taxon>Xiphosura</taxon>
        <taxon>Limulidae</taxon>
        <taxon>Limulus</taxon>
    </lineage>
</organism>
<feature type="transmembrane region" description="Helical" evidence="9">
    <location>
        <begin position="96"/>
        <end position="116"/>
    </location>
</feature>
<protein>
    <submittedName>
        <fullName evidence="11">Calcium homeostasis modulator protein-like</fullName>
    </submittedName>
</protein>
<dbReference type="PANTHER" id="PTHR32261:SF1">
    <property type="entry name" value="CALCIUM HOMEOSTASIS MODULATOR PROTEIN"/>
    <property type="match status" value="1"/>
</dbReference>
<proteinExistence type="inferred from homology"/>
<evidence type="ECO:0000256" key="1">
    <source>
        <dbReference type="ARBA" id="ARBA00004141"/>
    </source>
</evidence>
<evidence type="ECO:0000256" key="3">
    <source>
        <dbReference type="ARBA" id="ARBA00022448"/>
    </source>
</evidence>
<comment type="subcellular location">
    <subcellularLocation>
        <location evidence="1">Membrane</location>
        <topology evidence="1">Multi-pass membrane protein</topology>
    </subcellularLocation>
</comment>
<name>A0ABM1B8B3_LIMPO</name>
<keyword evidence="8" id="KW-0407">Ion channel</keyword>
<dbReference type="GeneID" id="106461558"/>
<feature type="transmembrane region" description="Helical" evidence="9">
    <location>
        <begin position="51"/>
        <end position="75"/>
    </location>
</feature>
<evidence type="ECO:0000256" key="9">
    <source>
        <dbReference type="SAM" id="Phobius"/>
    </source>
</evidence>
<evidence type="ECO:0000313" key="10">
    <source>
        <dbReference type="Proteomes" id="UP000694941"/>
    </source>
</evidence>
<feature type="transmembrane region" description="Helical" evidence="9">
    <location>
        <begin position="150"/>
        <end position="173"/>
    </location>
</feature>
<dbReference type="InterPro" id="IPR029569">
    <property type="entry name" value="CALHM"/>
</dbReference>